<dbReference type="Pfam" id="PF00694">
    <property type="entry name" value="Aconitase_C"/>
    <property type="match status" value="1"/>
</dbReference>
<dbReference type="PANTHER" id="PTHR43345">
    <property type="entry name" value="3-ISOPROPYLMALATE DEHYDRATASE SMALL SUBUNIT 2-RELATED-RELATED"/>
    <property type="match status" value="1"/>
</dbReference>
<keyword evidence="8 10" id="KW-0456">Lyase</keyword>
<dbReference type="EC" id="4.2.1.33" evidence="10"/>
<organism evidence="12 13">
    <name type="scientific">Paludibaculum fermentans</name>
    <dbReference type="NCBI Taxonomy" id="1473598"/>
    <lineage>
        <taxon>Bacteria</taxon>
        <taxon>Pseudomonadati</taxon>
        <taxon>Acidobacteriota</taxon>
        <taxon>Terriglobia</taxon>
        <taxon>Bryobacterales</taxon>
        <taxon>Bryobacteraceae</taxon>
        <taxon>Paludibaculum</taxon>
    </lineage>
</organism>
<proteinExistence type="inferred from homology"/>
<dbReference type="InterPro" id="IPR050075">
    <property type="entry name" value="LeuD"/>
</dbReference>
<evidence type="ECO:0000259" key="11">
    <source>
        <dbReference type="Pfam" id="PF00694"/>
    </source>
</evidence>
<dbReference type="InterPro" id="IPR004431">
    <property type="entry name" value="3-IsopropMal_deHydase_ssu"/>
</dbReference>
<dbReference type="GO" id="GO:0009098">
    <property type="term" value="P:L-leucine biosynthetic process"/>
    <property type="evidence" value="ECO:0007669"/>
    <property type="project" value="UniProtKB-UniRule"/>
</dbReference>
<evidence type="ECO:0000313" key="13">
    <source>
        <dbReference type="Proteomes" id="UP000593892"/>
    </source>
</evidence>
<dbReference type="Gene3D" id="3.20.19.10">
    <property type="entry name" value="Aconitase, domain 4"/>
    <property type="match status" value="1"/>
</dbReference>
<dbReference type="PANTHER" id="PTHR43345:SF5">
    <property type="entry name" value="3-ISOPROPYLMALATE DEHYDRATASE SMALL SUBUNIT"/>
    <property type="match status" value="1"/>
</dbReference>
<evidence type="ECO:0000256" key="8">
    <source>
        <dbReference type="ARBA" id="ARBA00023239"/>
    </source>
</evidence>
<comment type="pathway">
    <text evidence="3 10">Amino-acid biosynthesis; L-leucine biosynthesis; L-leucine from 3-methyl-2-oxobutanoate: step 2/4.</text>
</comment>
<dbReference type="CDD" id="cd01577">
    <property type="entry name" value="IPMI_Swivel"/>
    <property type="match status" value="1"/>
</dbReference>
<dbReference type="GO" id="GO:0009316">
    <property type="term" value="C:3-isopropylmalate dehydratase complex"/>
    <property type="evidence" value="ECO:0007669"/>
    <property type="project" value="InterPro"/>
</dbReference>
<comment type="catalytic activity">
    <reaction evidence="1 10">
        <text>(2R,3S)-3-isopropylmalate = (2S)-2-isopropylmalate</text>
        <dbReference type="Rhea" id="RHEA:32287"/>
        <dbReference type="ChEBI" id="CHEBI:1178"/>
        <dbReference type="ChEBI" id="CHEBI:35121"/>
        <dbReference type="EC" id="4.2.1.33"/>
    </reaction>
</comment>
<keyword evidence="7 10" id="KW-0028">Amino-acid biosynthesis</keyword>
<name>A0A7S7SNS3_PALFE</name>
<keyword evidence="13" id="KW-1185">Reference proteome</keyword>
<evidence type="ECO:0000256" key="7">
    <source>
        <dbReference type="ARBA" id="ARBA00022605"/>
    </source>
</evidence>
<evidence type="ECO:0000256" key="4">
    <source>
        <dbReference type="ARBA" id="ARBA00009845"/>
    </source>
</evidence>
<dbReference type="AlphaFoldDB" id="A0A7S7SNS3"/>
<dbReference type="EMBL" id="CP063849">
    <property type="protein sequence ID" value="QOY90430.1"/>
    <property type="molecule type" value="Genomic_DNA"/>
</dbReference>
<evidence type="ECO:0000256" key="3">
    <source>
        <dbReference type="ARBA" id="ARBA00004729"/>
    </source>
</evidence>
<sequence length="205" mass="22146">MEKFTAFESSVALLPTDNIDTDQIIPARFLKTISKAGLGDQLFFDWRYNADGSPKADFPLNQEPAKSAQVLLAGDNFGCGSSREHAPWALTQFGFRAVISTSFADIFKGNSLKNSLLPIAVPRDVHAKLFSTLESNPLAKVSVDLASQTLTLPDGSTCTFPVDEFSKTCMLEGVDELGFLLKHEAEIAAYEQANPAGLNTLSVAL</sequence>
<dbReference type="Proteomes" id="UP000593892">
    <property type="component" value="Chromosome"/>
</dbReference>
<dbReference type="InterPro" id="IPR015928">
    <property type="entry name" value="Aconitase/3IPM_dehydase_swvl"/>
</dbReference>
<comment type="function">
    <text evidence="2 10">Catalyzes the isomerization between 2-isopropylmalate and 3-isopropylmalate, via the formation of 2-isopropylmaleate.</text>
</comment>
<dbReference type="SUPFAM" id="SSF52016">
    <property type="entry name" value="LeuD/IlvD-like"/>
    <property type="match status" value="1"/>
</dbReference>
<dbReference type="HAMAP" id="MF_01031">
    <property type="entry name" value="LeuD_type1"/>
    <property type="match status" value="1"/>
</dbReference>
<evidence type="ECO:0000256" key="2">
    <source>
        <dbReference type="ARBA" id="ARBA00002695"/>
    </source>
</evidence>
<protein>
    <recommendedName>
        <fullName evidence="10">3-isopropylmalate dehydratase small subunit</fullName>
        <ecNumber evidence="10">4.2.1.33</ecNumber>
    </recommendedName>
    <alternativeName>
        <fullName evidence="10">Alpha-IPM isomerase</fullName>
        <shortName evidence="10">IPMI</shortName>
    </alternativeName>
    <alternativeName>
        <fullName evidence="10">Isopropylmalate isomerase</fullName>
    </alternativeName>
</protein>
<evidence type="ECO:0000256" key="9">
    <source>
        <dbReference type="ARBA" id="ARBA00023304"/>
    </source>
</evidence>
<keyword evidence="6 10" id="KW-0432">Leucine biosynthesis</keyword>
<dbReference type="InterPro" id="IPR000573">
    <property type="entry name" value="AconitaseA/IPMdHydase_ssu_swvl"/>
</dbReference>
<dbReference type="RefSeq" id="WP_194452094.1">
    <property type="nucleotide sequence ID" value="NZ_CP063849.1"/>
</dbReference>
<evidence type="ECO:0000313" key="12">
    <source>
        <dbReference type="EMBL" id="QOY90430.1"/>
    </source>
</evidence>
<dbReference type="NCBIfam" id="NF002458">
    <property type="entry name" value="PRK01641.1"/>
    <property type="match status" value="1"/>
</dbReference>
<reference evidence="12 13" key="1">
    <citation type="submission" date="2020-10" db="EMBL/GenBank/DDBJ databases">
        <title>Complete genome sequence of Paludibaculum fermentans P105T, a facultatively anaerobic acidobacterium capable of dissimilatory Fe(III) reduction.</title>
        <authorList>
            <person name="Dedysh S.N."/>
            <person name="Beletsky A.V."/>
            <person name="Kulichevskaya I.S."/>
            <person name="Mardanov A.V."/>
            <person name="Ravin N.V."/>
        </authorList>
    </citation>
    <scope>NUCLEOTIDE SEQUENCE [LARGE SCALE GENOMIC DNA]</scope>
    <source>
        <strain evidence="12 13">P105</strain>
    </source>
</reference>
<dbReference type="InterPro" id="IPR033940">
    <property type="entry name" value="IPMI_Swivel"/>
</dbReference>
<dbReference type="FunFam" id="3.20.19.10:FF:000003">
    <property type="entry name" value="3-isopropylmalate dehydratase small subunit"/>
    <property type="match status" value="1"/>
</dbReference>
<dbReference type="UniPathway" id="UPA00048">
    <property type="reaction ID" value="UER00071"/>
</dbReference>
<dbReference type="NCBIfam" id="TIGR00171">
    <property type="entry name" value="leuD"/>
    <property type="match status" value="1"/>
</dbReference>
<feature type="domain" description="Aconitase A/isopropylmalate dehydratase small subunit swivel" evidence="11">
    <location>
        <begin position="1"/>
        <end position="123"/>
    </location>
</feature>
<evidence type="ECO:0000256" key="1">
    <source>
        <dbReference type="ARBA" id="ARBA00000491"/>
    </source>
</evidence>
<evidence type="ECO:0000256" key="5">
    <source>
        <dbReference type="ARBA" id="ARBA00011271"/>
    </source>
</evidence>
<evidence type="ECO:0000256" key="6">
    <source>
        <dbReference type="ARBA" id="ARBA00022430"/>
    </source>
</evidence>
<comment type="subunit">
    <text evidence="5 10">Heterodimer of LeuC and LeuD.</text>
</comment>
<comment type="similarity">
    <text evidence="4 10">Belongs to the LeuD family. LeuD type 1 subfamily.</text>
</comment>
<keyword evidence="9 10" id="KW-0100">Branched-chain amino acid biosynthesis</keyword>
<gene>
    <name evidence="10 12" type="primary">leuD</name>
    <name evidence="12" type="ORF">IRI77_10875</name>
</gene>
<dbReference type="KEGG" id="pfer:IRI77_10875"/>
<evidence type="ECO:0000256" key="10">
    <source>
        <dbReference type="HAMAP-Rule" id="MF_01031"/>
    </source>
</evidence>
<dbReference type="GO" id="GO:0003861">
    <property type="term" value="F:3-isopropylmalate dehydratase activity"/>
    <property type="evidence" value="ECO:0007669"/>
    <property type="project" value="UniProtKB-UniRule"/>
</dbReference>
<accession>A0A7S7SNS3</accession>